<dbReference type="OrthoDB" id="2537650at2759"/>
<evidence type="ECO:0000313" key="2">
    <source>
        <dbReference type="EMBL" id="KAF8470431.1"/>
    </source>
</evidence>
<sequence length="225" mass="25034">MESCLYVDVAHLHGIGDSVMPHLRSSTALRAVGERLEDDDENSDGGGGGLEAEKRRASEFWLSEQGFDRRKEEIEQIMAKLGEVSQALAAFHALDAPMFNSTVATSRPATVSSTPIPLHPTSRHLDLHRISLEASPRDREESFDGSADIHESLPIFEEPKSSVERAPHSLALECYVVEVSPNTHSPTWPPQLYTFPWEVRPIGSGWVFWRSDLYPGYETACMGFI</sequence>
<evidence type="ECO:0000256" key="1">
    <source>
        <dbReference type="SAM" id="MobiDB-lite"/>
    </source>
</evidence>
<dbReference type="EMBL" id="WHVB01000025">
    <property type="protein sequence ID" value="KAF8470431.1"/>
    <property type="molecule type" value="Genomic_DNA"/>
</dbReference>
<evidence type="ECO:0000313" key="3">
    <source>
        <dbReference type="Proteomes" id="UP000759537"/>
    </source>
</evidence>
<keyword evidence="3" id="KW-1185">Reference proteome</keyword>
<dbReference type="Proteomes" id="UP000759537">
    <property type="component" value="Unassembled WGS sequence"/>
</dbReference>
<dbReference type="AlphaFoldDB" id="A0A9P5JXR3"/>
<protein>
    <submittedName>
        <fullName evidence="2">Uncharacterized protein</fullName>
    </submittedName>
</protein>
<accession>A0A9P5JXR3</accession>
<reference evidence="2" key="2">
    <citation type="journal article" date="2020" name="Nat. Commun.">
        <title>Large-scale genome sequencing of mycorrhizal fungi provides insights into the early evolution of symbiotic traits.</title>
        <authorList>
            <person name="Miyauchi S."/>
            <person name="Kiss E."/>
            <person name="Kuo A."/>
            <person name="Drula E."/>
            <person name="Kohler A."/>
            <person name="Sanchez-Garcia M."/>
            <person name="Morin E."/>
            <person name="Andreopoulos B."/>
            <person name="Barry K.W."/>
            <person name="Bonito G."/>
            <person name="Buee M."/>
            <person name="Carver A."/>
            <person name="Chen C."/>
            <person name="Cichocki N."/>
            <person name="Clum A."/>
            <person name="Culley D."/>
            <person name="Crous P.W."/>
            <person name="Fauchery L."/>
            <person name="Girlanda M."/>
            <person name="Hayes R.D."/>
            <person name="Keri Z."/>
            <person name="LaButti K."/>
            <person name="Lipzen A."/>
            <person name="Lombard V."/>
            <person name="Magnuson J."/>
            <person name="Maillard F."/>
            <person name="Murat C."/>
            <person name="Nolan M."/>
            <person name="Ohm R.A."/>
            <person name="Pangilinan J."/>
            <person name="Pereira M.F."/>
            <person name="Perotto S."/>
            <person name="Peter M."/>
            <person name="Pfister S."/>
            <person name="Riley R."/>
            <person name="Sitrit Y."/>
            <person name="Stielow J.B."/>
            <person name="Szollosi G."/>
            <person name="Zifcakova L."/>
            <person name="Stursova M."/>
            <person name="Spatafora J.W."/>
            <person name="Tedersoo L."/>
            <person name="Vaario L.M."/>
            <person name="Yamada A."/>
            <person name="Yan M."/>
            <person name="Wang P."/>
            <person name="Xu J."/>
            <person name="Bruns T."/>
            <person name="Baldrian P."/>
            <person name="Vilgalys R."/>
            <person name="Dunand C."/>
            <person name="Henrissat B."/>
            <person name="Grigoriev I.V."/>
            <person name="Hibbett D."/>
            <person name="Nagy L.G."/>
            <person name="Martin F.M."/>
        </authorList>
    </citation>
    <scope>NUCLEOTIDE SEQUENCE</scope>
    <source>
        <strain evidence="2">Prilba</strain>
    </source>
</reference>
<name>A0A9P5JXR3_9AGAM</name>
<organism evidence="2 3">
    <name type="scientific">Russula ochroleuca</name>
    <dbReference type="NCBI Taxonomy" id="152965"/>
    <lineage>
        <taxon>Eukaryota</taxon>
        <taxon>Fungi</taxon>
        <taxon>Dikarya</taxon>
        <taxon>Basidiomycota</taxon>
        <taxon>Agaricomycotina</taxon>
        <taxon>Agaricomycetes</taxon>
        <taxon>Russulales</taxon>
        <taxon>Russulaceae</taxon>
        <taxon>Russula</taxon>
    </lineage>
</organism>
<proteinExistence type="predicted"/>
<gene>
    <name evidence="2" type="ORF">DFH94DRAFT_811640</name>
</gene>
<comment type="caution">
    <text evidence="2">The sequence shown here is derived from an EMBL/GenBank/DDBJ whole genome shotgun (WGS) entry which is preliminary data.</text>
</comment>
<feature type="region of interest" description="Disordered" evidence="1">
    <location>
        <begin position="34"/>
        <end position="55"/>
    </location>
</feature>
<reference evidence="2" key="1">
    <citation type="submission" date="2019-10" db="EMBL/GenBank/DDBJ databases">
        <authorList>
            <consortium name="DOE Joint Genome Institute"/>
            <person name="Kuo A."/>
            <person name="Miyauchi S."/>
            <person name="Kiss E."/>
            <person name="Drula E."/>
            <person name="Kohler A."/>
            <person name="Sanchez-Garcia M."/>
            <person name="Andreopoulos B."/>
            <person name="Barry K.W."/>
            <person name="Bonito G."/>
            <person name="Buee M."/>
            <person name="Carver A."/>
            <person name="Chen C."/>
            <person name="Cichocki N."/>
            <person name="Clum A."/>
            <person name="Culley D."/>
            <person name="Crous P.W."/>
            <person name="Fauchery L."/>
            <person name="Girlanda M."/>
            <person name="Hayes R."/>
            <person name="Keri Z."/>
            <person name="LaButti K."/>
            <person name="Lipzen A."/>
            <person name="Lombard V."/>
            <person name="Magnuson J."/>
            <person name="Maillard F."/>
            <person name="Morin E."/>
            <person name="Murat C."/>
            <person name="Nolan M."/>
            <person name="Ohm R."/>
            <person name="Pangilinan J."/>
            <person name="Pereira M."/>
            <person name="Perotto S."/>
            <person name="Peter M."/>
            <person name="Riley R."/>
            <person name="Sitrit Y."/>
            <person name="Stielow B."/>
            <person name="Szollosi G."/>
            <person name="Zifcakova L."/>
            <person name="Stursova M."/>
            <person name="Spatafora J.W."/>
            <person name="Tedersoo L."/>
            <person name="Vaario L.-M."/>
            <person name="Yamada A."/>
            <person name="Yan M."/>
            <person name="Wang P."/>
            <person name="Xu J."/>
            <person name="Bruns T."/>
            <person name="Baldrian P."/>
            <person name="Vilgalys R."/>
            <person name="Henrissat B."/>
            <person name="Grigoriev I.V."/>
            <person name="Hibbett D."/>
            <person name="Nagy L.G."/>
            <person name="Martin F.M."/>
        </authorList>
    </citation>
    <scope>NUCLEOTIDE SEQUENCE</scope>
    <source>
        <strain evidence="2">Prilba</strain>
    </source>
</reference>